<dbReference type="RefSeq" id="WP_145650067.1">
    <property type="nucleotide sequence ID" value="NZ_VLLB01000005.1"/>
</dbReference>
<dbReference type="PANTHER" id="PTHR45228">
    <property type="entry name" value="CYCLIC DI-GMP PHOSPHODIESTERASE TM_0186-RELATED"/>
    <property type="match status" value="1"/>
</dbReference>
<dbReference type="Gene3D" id="3.40.50.2300">
    <property type="match status" value="1"/>
</dbReference>
<dbReference type="InterPro" id="IPR001789">
    <property type="entry name" value="Sig_transdc_resp-reg_receiver"/>
</dbReference>
<dbReference type="PROSITE" id="PS50110">
    <property type="entry name" value="RESPONSE_REGULATORY"/>
    <property type="match status" value="1"/>
</dbReference>
<dbReference type="SUPFAM" id="SSF109604">
    <property type="entry name" value="HD-domain/PDEase-like"/>
    <property type="match status" value="1"/>
</dbReference>
<dbReference type="SUPFAM" id="SSF52172">
    <property type="entry name" value="CheY-like"/>
    <property type="match status" value="1"/>
</dbReference>
<dbReference type="PANTHER" id="PTHR45228:SF5">
    <property type="entry name" value="CYCLIC DI-GMP PHOSPHODIESTERASE VC_1348-RELATED"/>
    <property type="match status" value="1"/>
</dbReference>
<dbReference type="InterPro" id="IPR011006">
    <property type="entry name" value="CheY-like_superfamily"/>
</dbReference>
<dbReference type="InterPro" id="IPR052020">
    <property type="entry name" value="Cyclic_di-GMP/3'3'-cGAMP_PDE"/>
</dbReference>
<dbReference type="InterPro" id="IPR037522">
    <property type="entry name" value="HD_GYP_dom"/>
</dbReference>
<protein>
    <submittedName>
        <fullName evidence="4">Putative two-component system response regulator</fullName>
    </submittedName>
</protein>
<evidence type="ECO:0000259" key="2">
    <source>
        <dbReference type="PROSITE" id="PS50110"/>
    </source>
</evidence>
<dbReference type="SMART" id="SM00448">
    <property type="entry name" value="REC"/>
    <property type="match status" value="1"/>
</dbReference>
<dbReference type="CDD" id="cd00077">
    <property type="entry name" value="HDc"/>
    <property type="match status" value="1"/>
</dbReference>
<dbReference type="Gene3D" id="1.10.3210.10">
    <property type="entry name" value="Hypothetical protein af1432"/>
    <property type="match status" value="1"/>
</dbReference>
<comment type="caution">
    <text evidence="4">The sequence shown here is derived from an EMBL/GenBank/DDBJ whole genome shotgun (WGS) entry which is preliminary data.</text>
</comment>
<sequence>MKGQHQTTVLICDGAAERRHRTSAMLREQHDIDEAADGAALLRLARGLPRPDVIVLDAAVAEPFALVRQLKADPDTAGIPLLLAFDAVEAPALEARALAAGVADVLVYPFAAETLRARVARELRLREAQALLRHEVHLVDHLVAERTRTATQMADAVIWALATLAERRDSESPNHLHRIQHYVATLARHLQTQPRFAHELTDAHIELLFQAAPLHDIGKAAIPDAILQKPGRLTAEEFETVKLHTVYGRDAIDSVAQAAGSDSTFLRFAREITYSHHERFDGSGYPQGLAGDAIPVAARLLAVADVYDALISRRVYKPAFTHETAVELIRQGSGEHFDPDIVDAMLATEADFLAITQRFHDPH</sequence>
<accession>A0A562R5S2</accession>
<dbReference type="PROSITE" id="PS51832">
    <property type="entry name" value="HD_GYP"/>
    <property type="match status" value="1"/>
</dbReference>
<dbReference type="GO" id="GO:0008081">
    <property type="term" value="F:phosphoric diester hydrolase activity"/>
    <property type="evidence" value="ECO:0007669"/>
    <property type="project" value="UniProtKB-ARBA"/>
</dbReference>
<dbReference type="AlphaFoldDB" id="A0A562R5S2"/>
<organism evidence="4 5">
    <name type="scientific">Pseudoduganella lurida</name>
    <dbReference type="NCBI Taxonomy" id="1036180"/>
    <lineage>
        <taxon>Bacteria</taxon>
        <taxon>Pseudomonadati</taxon>
        <taxon>Pseudomonadota</taxon>
        <taxon>Betaproteobacteria</taxon>
        <taxon>Burkholderiales</taxon>
        <taxon>Oxalobacteraceae</taxon>
        <taxon>Telluria group</taxon>
        <taxon>Pseudoduganella</taxon>
    </lineage>
</organism>
<feature type="modified residue" description="4-aspartylphosphate" evidence="1">
    <location>
        <position position="57"/>
    </location>
</feature>
<feature type="domain" description="Response regulatory" evidence="2">
    <location>
        <begin position="8"/>
        <end position="123"/>
    </location>
</feature>
<name>A0A562R5S2_9BURK</name>
<dbReference type="GO" id="GO:0000160">
    <property type="term" value="P:phosphorelay signal transduction system"/>
    <property type="evidence" value="ECO:0007669"/>
    <property type="project" value="InterPro"/>
</dbReference>
<dbReference type="Pfam" id="PF13487">
    <property type="entry name" value="HD_5"/>
    <property type="match status" value="1"/>
</dbReference>
<evidence type="ECO:0000256" key="1">
    <source>
        <dbReference type="PROSITE-ProRule" id="PRU00169"/>
    </source>
</evidence>
<keyword evidence="5" id="KW-1185">Reference proteome</keyword>
<keyword evidence="1" id="KW-0597">Phosphoprotein</keyword>
<evidence type="ECO:0000259" key="3">
    <source>
        <dbReference type="PROSITE" id="PS51832"/>
    </source>
</evidence>
<dbReference type="InterPro" id="IPR003607">
    <property type="entry name" value="HD/PDEase_dom"/>
</dbReference>
<dbReference type="SMART" id="SM00471">
    <property type="entry name" value="HDc"/>
    <property type="match status" value="1"/>
</dbReference>
<dbReference type="OrthoDB" id="9763857at2"/>
<feature type="domain" description="HD-GYP" evidence="3">
    <location>
        <begin position="150"/>
        <end position="361"/>
    </location>
</feature>
<gene>
    <name evidence="4" type="ORF">IP91_03185</name>
</gene>
<reference evidence="4 5" key="1">
    <citation type="journal article" date="2015" name="Stand. Genomic Sci.">
        <title>Genomic Encyclopedia of Bacterial and Archaeal Type Strains, Phase III: the genomes of soil and plant-associated and newly described type strains.</title>
        <authorList>
            <person name="Whitman W.B."/>
            <person name="Woyke T."/>
            <person name="Klenk H.P."/>
            <person name="Zhou Y."/>
            <person name="Lilburn T.G."/>
            <person name="Beck B.J."/>
            <person name="De Vos P."/>
            <person name="Vandamme P."/>
            <person name="Eisen J.A."/>
            <person name="Garrity G."/>
            <person name="Hugenholtz P."/>
            <person name="Kyrpides N.C."/>
        </authorList>
    </citation>
    <scope>NUCLEOTIDE SEQUENCE [LARGE SCALE GENOMIC DNA]</scope>
    <source>
        <strain evidence="4 5">CGMCC 1.10822</strain>
    </source>
</reference>
<evidence type="ECO:0000313" key="4">
    <source>
        <dbReference type="EMBL" id="TWI64415.1"/>
    </source>
</evidence>
<dbReference type="Proteomes" id="UP000318431">
    <property type="component" value="Unassembled WGS sequence"/>
</dbReference>
<evidence type="ECO:0000313" key="5">
    <source>
        <dbReference type="Proteomes" id="UP000318431"/>
    </source>
</evidence>
<proteinExistence type="predicted"/>
<dbReference type="EMBL" id="VLLB01000005">
    <property type="protein sequence ID" value="TWI64415.1"/>
    <property type="molecule type" value="Genomic_DNA"/>
</dbReference>